<organism evidence="3 4">
    <name type="scientific">Actinoplanes derwentensis</name>
    <dbReference type="NCBI Taxonomy" id="113562"/>
    <lineage>
        <taxon>Bacteria</taxon>
        <taxon>Bacillati</taxon>
        <taxon>Actinomycetota</taxon>
        <taxon>Actinomycetes</taxon>
        <taxon>Micromonosporales</taxon>
        <taxon>Micromonosporaceae</taxon>
        <taxon>Actinoplanes</taxon>
    </lineage>
</organism>
<proteinExistence type="predicted"/>
<name>A0A1H1QFF0_9ACTN</name>
<dbReference type="InterPro" id="IPR005183">
    <property type="entry name" value="DUF305_CopM-like"/>
</dbReference>
<sequence>MGRGLALRAALVLLLSVAACGTPPAAAPNGTDVMFLQMGLVQIAEGDRVAQVTERRAADPEIRAVATELRAAWRTEVPMMRGWLQEWGKPREADPGDGPHAGHGALHALREEDFAGLSEFEGSEFDRAAVALLLGNLHNAMETIRMQAADGSYPQAVDLAERMTESRQHQIQRLLALAAGEKPEGEQDD</sequence>
<keyword evidence="1" id="KW-0732">Signal</keyword>
<feature type="domain" description="DUF305" evidence="2">
    <location>
        <begin position="32"/>
        <end position="176"/>
    </location>
</feature>
<dbReference type="RefSeq" id="WP_231953992.1">
    <property type="nucleotide sequence ID" value="NZ_BOMJ01000004.1"/>
</dbReference>
<feature type="chain" id="PRO_5039200486" evidence="1">
    <location>
        <begin position="22"/>
        <end position="189"/>
    </location>
</feature>
<reference evidence="3 4" key="1">
    <citation type="submission" date="2016-10" db="EMBL/GenBank/DDBJ databases">
        <authorList>
            <person name="de Groot N.N."/>
        </authorList>
    </citation>
    <scope>NUCLEOTIDE SEQUENCE [LARGE SCALE GENOMIC DNA]</scope>
    <source>
        <strain evidence="3 4">DSM 43941</strain>
    </source>
</reference>
<dbReference type="EMBL" id="LT629758">
    <property type="protein sequence ID" value="SDS22291.1"/>
    <property type="molecule type" value="Genomic_DNA"/>
</dbReference>
<dbReference type="Gene3D" id="1.20.1260.10">
    <property type="match status" value="1"/>
</dbReference>
<dbReference type="STRING" id="113562.SAMN04489716_0293"/>
<evidence type="ECO:0000256" key="1">
    <source>
        <dbReference type="SAM" id="SignalP"/>
    </source>
</evidence>
<dbReference type="Pfam" id="PF03713">
    <property type="entry name" value="DUF305"/>
    <property type="match status" value="1"/>
</dbReference>
<evidence type="ECO:0000259" key="2">
    <source>
        <dbReference type="Pfam" id="PF03713"/>
    </source>
</evidence>
<dbReference type="InterPro" id="IPR012347">
    <property type="entry name" value="Ferritin-like"/>
</dbReference>
<keyword evidence="4" id="KW-1185">Reference proteome</keyword>
<feature type="signal peptide" evidence="1">
    <location>
        <begin position="1"/>
        <end position="21"/>
    </location>
</feature>
<protein>
    <submittedName>
        <fullName evidence="3">Uncharacterized conserved protein, DUF305 family</fullName>
    </submittedName>
</protein>
<gene>
    <name evidence="3" type="ORF">SAMN04489716_0293</name>
</gene>
<evidence type="ECO:0000313" key="4">
    <source>
        <dbReference type="Proteomes" id="UP000198688"/>
    </source>
</evidence>
<evidence type="ECO:0000313" key="3">
    <source>
        <dbReference type="EMBL" id="SDS22291.1"/>
    </source>
</evidence>
<accession>A0A1H1QFF0</accession>
<dbReference type="AlphaFoldDB" id="A0A1H1QFF0"/>
<dbReference type="PROSITE" id="PS51257">
    <property type="entry name" value="PROKAR_LIPOPROTEIN"/>
    <property type="match status" value="1"/>
</dbReference>
<dbReference type="Proteomes" id="UP000198688">
    <property type="component" value="Chromosome I"/>
</dbReference>